<gene>
    <name evidence="2" type="ORF">PCS_01986</name>
</gene>
<dbReference type="InterPro" id="IPR025364">
    <property type="entry name" value="DUF4268"/>
</dbReference>
<dbReference type="Proteomes" id="UP000011922">
    <property type="component" value="Unassembled WGS sequence"/>
</dbReference>
<evidence type="ECO:0000313" key="2">
    <source>
        <dbReference type="EMBL" id="EMG37150.1"/>
    </source>
</evidence>
<reference evidence="2 3" key="1">
    <citation type="journal article" date="2013" name="Genome Announc.">
        <title>Draft Genome Sequence for Desulfovibrio africanus Strain PCS.</title>
        <authorList>
            <person name="Brown S.D."/>
            <person name="Utturkar S.M."/>
            <person name="Arkin A.P."/>
            <person name="Deutschbauer A.M."/>
            <person name="Elias D.A."/>
            <person name="Hazen T.C."/>
            <person name="Chakraborty R."/>
        </authorList>
    </citation>
    <scope>NUCLEOTIDE SEQUENCE [LARGE SCALE GENOMIC DNA]</scope>
    <source>
        <strain evidence="2 3">PCS</strain>
    </source>
</reference>
<dbReference type="GO" id="GO:0003676">
    <property type="term" value="F:nucleic acid binding"/>
    <property type="evidence" value="ECO:0007669"/>
    <property type="project" value="InterPro"/>
</dbReference>
<dbReference type="Pfam" id="PF14088">
    <property type="entry name" value="DUF4268"/>
    <property type="match status" value="1"/>
</dbReference>
<evidence type="ECO:0000313" key="3">
    <source>
        <dbReference type="Proteomes" id="UP000011922"/>
    </source>
</evidence>
<dbReference type="InterPro" id="IPR011856">
    <property type="entry name" value="tRNA_endonuc-like_dom_sf"/>
</dbReference>
<protein>
    <recommendedName>
        <fullName evidence="1">DUF4268 domain-containing protein</fullName>
    </recommendedName>
</protein>
<dbReference type="AlphaFoldDB" id="M5PSX7"/>
<dbReference type="EMBL" id="AOSV01000020">
    <property type="protein sequence ID" value="EMG37150.1"/>
    <property type="molecule type" value="Genomic_DNA"/>
</dbReference>
<comment type="caution">
    <text evidence="2">The sequence shown here is derived from an EMBL/GenBank/DDBJ whole genome shotgun (WGS) entry which is preliminary data.</text>
</comment>
<accession>M5PSX7</accession>
<sequence length="324" mass="37706">MTINLSKLERVSLTDVWNSEPRDFTPWLSQPENIEILGATLGLTIKTESIERRVGRYSADIVCKDTQSEKYVLIENQLYQSDHSHLGQIVTYASGLKATTIIWIAASFTDEHKAAIDWLNEITSDEYSFFGLEIELWRIDDSPAAPRFNIISKPNYWSKSFEKSNCPSDEELSIRKQQQIEYWNSFKEFILRKNKSIDPTRPARPRHWMDFPLGKSGFHYSVTVDVDKDRCGTELYINNEQPKECLRRLLSDKDAIEAEIGEHLEWQELPSRHASRIVLYKNGCTLDPSDKEIEEQMEWMADLLERFQKAFTSRVKMLNPNQSS</sequence>
<organism evidence="2 3">
    <name type="scientific">Desulfocurvibacter africanus PCS</name>
    <dbReference type="NCBI Taxonomy" id="1262666"/>
    <lineage>
        <taxon>Bacteria</taxon>
        <taxon>Pseudomonadati</taxon>
        <taxon>Thermodesulfobacteriota</taxon>
        <taxon>Desulfovibrionia</taxon>
        <taxon>Desulfovibrionales</taxon>
        <taxon>Desulfovibrionaceae</taxon>
        <taxon>Desulfocurvibacter</taxon>
    </lineage>
</organism>
<dbReference type="RefSeq" id="WP_005986697.1">
    <property type="nucleotide sequence ID" value="NZ_AOSV01000020.1"/>
</dbReference>
<dbReference type="OrthoDB" id="570199at2"/>
<dbReference type="Gene3D" id="3.40.1350.10">
    <property type="match status" value="1"/>
</dbReference>
<name>M5PSX7_DESAF</name>
<evidence type="ECO:0000259" key="1">
    <source>
        <dbReference type="Pfam" id="PF14088"/>
    </source>
</evidence>
<proteinExistence type="predicted"/>
<feature type="domain" description="DUF4268" evidence="1">
    <location>
        <begin position="179"/>
        <end position="313"/>
    </location>
</feature>